<name>A0A1I7HCY1_9FIRM</name>
<dbReference type="AlphaFoldDB" id="A0A1I7HCY1"/>
<evidence type="ECO:0000259" key="1">
    <source>
        <dbReference type="Pfam" id="PF01243"/>
    </source>
</evidence>
<accession>A0A1I7HCY1</accession>
<dbReference type="Pfam" id="PF01243">
    <property type="entry name" value="PNPOx_N"/>
    <property type="match status" value="1"/>
</dbReference>
<proteinExistence type="predicted"/>
<evidence type="ECO:0000313" key="3">
    <source>
        <dbReference type="Proteomes" id="UP000198817"/>
    </source>
</evidence>
<organism evidence="2 3">
    <name type="scientific">Eubacterium pyruvativorans</name>
    <dbReference type="NCBI Taxonomy" id="155865"/>
    <lineage>
        <taxon>Bacteria</taxon>
        <taxon>Bacillati</taxon>
        <taxon>Bacillota</taxon>
        <taxon>Clostridia</taxon>
        <taxon>Eubacteriales</taxon>
        <taxon>Eubacteriaceae</taxon>
        <taxon>Eubacterium</taxon>
    </lineage>
</organism>
<gene>
    <name evidence="2" type="ORF">SAMN05216508_11531</name>
</gene>
<dbReference type="Proteomes" id="UP000198817">
    <property type="component" value="Unassembled WGS sequence"/>
</dbReference>
<reference evidence="2 3" key="1">
    <citation type="submission" date="2016-10" db="EMBL/GenBank/DDBJ databases">
        <authorList>
            <person name="de Groot N.N."/>
        </authorList>
    </citation>
    <scope>NUCLEOTIDE SEQUENCE [LARGE SCALE GENOMIC DNA]</scope>
    <source>
        <strain evidence="2 3">KHGC13</strain>
    </source>
</reference>
<feature type="domain" description="Pyridoxamine 5'-phosphate oxidase N-terminal" evidence="1">
    <location>
        <begin position="32"/>
        <end position="111"/>
    </location>
</feature>
<dbReference type="RefSeq" id="WP_090471437.1">
    <property type="nucleotide sequence ID" value="NZ_CACVNK010000013.1"/>
</dbReference>
<dbReference type="InterPro" id="IPR012349">
    <property type="entry name" value="Split_barrel_FMN-bd"/>
</dbReference>
<sequence length="170" mass="19414">MTEEQYEQAESFWTRKDESEEKMDTDALYNWIDKFLSSHKVLALATAAGDFVRCTPLEYSWHGGALWIFTEGGLKFRALRENKHVAAAVFDTNPSFGGLKSLQIQGTVEIAALFSDEYEEEAAFRKIPMDALKKLEEPMWLLKIVPSEITCLNSDFKKDGYGSRQIFNLI</sequence>
<dbReference type="Gene3D" id="2.30.110.10">
    <property type="entry name" value="Electron Transport, Fmn-binding Protein, Chain A"/>
    <property type="match status" value="1"/>
</dbReference>
<dbReference type="EMBL" id="FPBT01000015">
    <property type="protein sequence ID" value="SFU58604.1"/>
    <property type="molecule type" value="Genomic_DNA"/>
</dbReference>
<dbReference type="SUPFAM" id="SSF50475">
    <property type="entry name" value="FMN-binding split barrel"/>
    <property type="match status" value="1"/>
</dbReference>
<dbReference type="InterPro" id="IPR011576">
    <property type="entry name" value="Pyridox_Oxase_N"/>
</dbReference>
<dbReference type="STRING" id="155865.SAMN05216515_11632"/>
<evidence type="ECO:0000313" key="2">
    <source>
        <dbReference type="EMBL" id="SFU58604.1"/>
    </source>
</evidence>
<protein>
    <submittedName>
        <fullName evidence="2">Pyridoxamine 5'-phosphate oxidase</fullName>
    </submittedName>
</protein>
<keyword evidence="3" id="KW-1185">Reference proteome</keyword>